<proteinExistence type="predicted"/>
<evidence type="ECO:0000313" key="1">
    <source>
        <dbReference type="EMBL" id="GBL74177.1"/>
    </source>
</evidence>
<evidence type="ECO:0000313" key="2">
    <source>
        <dbReference type="Proteomes" id="UP000499080"/>
    </source>
</evidence>
<dbReference type="Proteomes" id="UP000499080">
    <property type="component" value="Unassembled WGS sequence"/>
</dbReference>
<dbReference type="EMBL" id="BGPR01000004">
    <property type="protein sequence ID" value="GBL74177.1"/>
    <property type="molecule type" value="Genomic_DNA"/>
</dbReference>
<comment type="caution">
    <text evidence="1">The sequence shown here is derived from an EMBL/GenBank/DDBJ whole genome shotgun (WGS) entry which is preliminary data.</text>
</comment>
<dbReference type="AlphaFoldDB" id="A0A4Y2A3Q8"/>
<protein>
    <submittedName>
        <fullName evidence="1">Uncharacterized protein</fullName>
    </submittedName>
</protein>
<sequence length="92" mass="10715">MNKISPEFKAVILVDKIPHAEHERRFNAPAKDEVSLIMVGEQHGARDIILEERSGTIKKFMMRIGLTMRYIIHSYFGKRMMDIILNSTKEIQ</sequence>
<accession>A0A4Y2A3Q8</accession>
<organism evidence="1 2">
    <name type="scientific">Araneus ventricosus</name>
    <name type="common">Orbweaver spider</name>
    <name type="synonym">Epeira ventricosa</name>
    <dbReference type="NCBI Taxonomy" id="182803"/>
    <lineage>
        <taxon>Eukaryota</taxon>
        <taxon>Metazoa</taxon>
        <taxon>Ecdysozoa</taxon>
        <taxon>Arthropoda</taxon>
        <taxon>Chelicerata</taxon>
        <taxon>Arachnida</taxon>
        <taxon>Araneae</taxon>
        <taxon>Araneomorphae</taxon>
        <taxon>Entelegynae</taxon>
        <taxon>Araneoidea</taxon>
        <taxon>Araneidae</taxon>
        <taxon>Araneus</taxon>
    </lineage>
</organism>
<gene>
    <name evidence="1" type="ORF">AVEN_231059_1</name>
</gene>
<name>A0A4Y2A3Q8_ARAVE</name>
<dbReference type="OrthoDB" id="6435795at2759"/>
<keyword evidence="2" id="KW-1185">Reference proteome</keyword>
<reference evidence="1 2" key="1">
    <citation type="journal article" date="2019" name="Sci. Rep.">
        <title>Orb-weaving spider Araneus ventricosus genome elucidates the spidroin gene catalogue.</title>
        <authorList>
            <person name="Kono N."/>
            <person name="Nakamura H."/>
            <person name="Ohtoshi R."/>
            <person name="Moran D.A.P."/>
            <person name="Shinohara A."/>
            <person name="Yoshida Y."/>
            <person name="Fujiwara M."/>
            <person name="Mori M."/>
            <person name="Tomita M."/>
            <person name="Arakawa K."/>
        </authorList>
    </citation>
    <scope>NUCLEOTIDE SEQUENCE [LARGE SCALE GENOMIC DNA]</scope>
</reference>